<keyword evidence="2" id="KW-1185">Reference proteome</keyword>
<comment type="caution">
    <text evidence="1">The sequence shown here is derived from an EMBL/GenBank/DDBJ whole genome shotgun (WGS) entry which is preliminary data.</text>
</comment>
<reference evidence="1 2" key="1">
    <citation type="journal article" date="2020" name="Microorganisms">
        <title>Osmotic Adaptation and Compatible Solute Biosynthesis of Phototrophic Bacteria as Revealed from Genome Analyses.</title>
        <authorList>
            <person name="Imhoff J.F."/>
            <person name="Rahn T."/>
            <person name="Kunzel S."/>
            <person name="Keller A."/>
            <person name="Neulinger S.C."/>
        </authorList>
    </citation>
    <scope>NUCLEOTIDE SEQUENCE [LARGE SCALE GENOMIC DNA]</scope>
    <source>
        <strain evidence="1 2">DSM 9895</strain>
    </source>
</reference>
<dbReference type="Proteomes" id="UP001296873">
    <property type="component" value="Unassembled WGS sequence"/>
</dbReference>
<organism evidence="1 2">
    <name type="scientific">Rhodovibrio sodomensis</name>
    <dbReference type="NCBI Taxonomy" id="1088"/>
    <lineage>
        <taxon>Bacteria</taxon>
        <taxon>Pseudomonadati</taxon>
        <taxon>Pseudomonadota</taxon>
        <taxon>Alphaproteobacteria</taxon>
        <taxon>Rhodospirillales</taxon>
        <taxon>Rhodovibrionaceae</taxon>
        <taxon>Rhodovibrio</taxon>
    </lineage>
</organism>
<protein>
    <recommendedName>
        <fullName evidence="3">PAS domain-containing protein</fullName>
    </recommendedName>
</protein>
<evidence type="ECO:0008006" key="3">
    <source>
        <dbReference type="Google" id="ProtNLM"/>
    </source>
</evidence>
<gene>
    <name evidence="1" type="ORF">CKO28_13695</name>
</gene>
<evidence type="ECO:0000313" key="2">
    <source>
        <dbReference type="Proteomes" id="UP001296873"/>
    </source>
</evidence>
<proteinExistence type="predicted"/>
<evidence type="ECO:0000313" key="1">
    <source>
        <dbReference type="EMBL" id="MBK1669087.1"/>
    </source>
</evidence>
<name>A0ABS1DF43_9PROT</name>
<dbReference type="RefSeq" id="WP_200341415.1">
    <property type="nucleotide sequence ID" value="NZ_NRRL01000038.1"/>
</dbReference>
<accession>A0ABS1DF43</accession>
<sequence>MNDQTPGAILVGVSQLKNQLPRISKRAEAVFAVWRALPGAGTQPGAGFGSFRPERLGSEMRHVFLLELRDPSQPWQFRLLGEGVRSALRARSGIDVDQSALAQRGMQAIMACQDAQPRLVQGIVIGVDGRDVTGDLLLLPFLRRPCAFQGQPNQLLGHLPLRIR</sequence>
<dbReference type="EMBL" id="NRRL01000038">
    <property type="protein sequence ID" value="MBK1669087.1"/>
    <property type="molecule type" value="Genomic_DNA"/>
</dbReference>